<dbReference type="SUPFAM" id="SSF57501">
    <property type="entry name" value="Cystine-knot cytokines"/>
    <property type="match status" value="1"/>
</dbReference>
<keyword evidence="1" id="KW-0472">Membrane</keyword>
<feature type="transmembrane region" description="Helical" evidence="1">
    <location>
        <begin position="12"/>
        <end position="34"/>
    </location>
</feature>
<sequence length="175" mass="20172">MDFRRSILDFRSITYLMLFFFEVFGLTASMVVFVKKEDLPFDLDRPVLRARRNARLTSALSETFDACPMRILPDHRPKFGHIHNGSRVEIQQDDEAPFSATFVECLSEVRESCAGVDNRRFVSECVTVYDHRPAGIRLVGSDRPFHIGSIRIPIACSCQLRKILHPLNYHNVDEK</sequence>
<dbReference type="InterPro" id="IPR029034">
    <property type="entry name" value="Cystine-knot_cytokine"/>
</dbReference>
<evidence type="ECO:0000256" key="1">
    <source>
        <dbReference type="SAM" id="Phobius"/>
    </source>
</evidence>
<proteinExistence type="predicted"/>
<protein>
    <submittedName>
        <fullName evidence="3">Nerve growth factor-related domain-containing protein</fullName>
    </submittedName>
</protein>
<keyword evidence="1" id="KW-0812">Transmembrane</keyword>
<dbReference type="WBParaSite" id="MBELARI_LOCUS18429">
    <property type="protein sequence ID" value="MBELARI_LOCUS18429"/>
    <property type="gene ID" value="MBELARI_LOCUS18429"/>
</dbReference>
<evidence type="ECO:0000313" key="2">
    <source>
        <dbReference type="Proteomes" id="UP000887575"/>
    </source>
</evidence>
<name>A0AAF3EW55_9BILA</name>
<organism evidence="2 3">
    <name type="scientific">Mesorhabditis belari</name>
    <dbReference type="NCBI Taxonomy" id="2138241"/>
    <lineage>
        <taxon>Eukaryota</taxon>
        <taxon>Metazoa</taxon>
        <taxon>Ecdysozoa</taxon>
        <taxon>Nematoda</taxon>
        <taxon>Chromadorea</taxon>
        <taxon>Rhabditida</taxon>
        <taxon>Rhabditina</taxon>
        <taxon>Rhabditomorpha</taxon>
        <taxon>Rhabditoidea</taxon>
        <taxon>Rhabditidae</taxon>
        <taxon>Mesorhabditinae</taxon>
        <taxon>Mesorhabditis</taxon>
    </lineage>
</organism>
<accession>A0AAF3EW55</accession>
<dbReference type="Gene3D" id="2.10.90.10">
    <property type="entry name" value="Cystine-knot cytokines"/>
    <property type="match status" value="1"/>
</dbReference>
<reference evidence="3" key="1">
    <citation type="submission" date="2024-02" db="UniProtKB">
        <authorList>
            <consortium name="WormBaseParasite"/>
        </authorList>
    </citation>
    <scope>IDENTIFICATION</scope>
</reference>
<evidence type="ECO:0000313" key="3">
    <source>
        <dbReference type="WBParaSite" id="MBELARI_LOCUS18429"/>
    </source>
</evidence>
<keyword evidence="2" id="KW-1185">Reference proteome</keyword>
<dbReference type="Proteomes" id="UP000887575">
    <property type="component" value="Unassembled WGS sequence"/>
</dbReference>
<dbReference type="AlphaFoldDB" id="A0AAF3EW55"/>
<keyword evidence="1" id="KW-1133">Transmembrane helix</keyword>